<evidence type="ECO:0000256" key="1">
    <source>
        <dbReference type="ARBA" id="ARBA00009820"/>
    </source>
</evidence>
<evidence type="ECO:0000313" key="3">
    <source>
        <dbReference type="EMBL" id="MCL6274926.1"/>
    </source>
</evidence>
<dbReference type="PANTHER" id="PTHR36842:SF1">
    <property type="entry name" value="PROTEIN TOLB"/>
    <property type="match status" value="1"/>
</dbReference>
<comment type="similarity">
    <text evidence="1">Belongs to the TolB family.</text>
</comment>
<dbReference type="InterPro" id="IPR011659">
    <property type="entry name" value="WD40"/>
</dbReference>
<accession>A0ABT0PUP2</accession>
<reference evidence="3 4" key="1">
    <citation type="submission" date="2022-05" db="EMBL/GenBank/DDBJ databases">
        <authorList>
            <person name="Park J.-S."/>
        </authorList>
    </citation>
    <scope>NUCLEOTIDE SEQUENCE [LARGE SCALE GENOMIC DNA]</scope>
    <source>
        <strain evidence="3 4">2012CJ35-5</strain>
    </source>
</reference>
<dbReference type="RefSeq" id="WP_249658113.1">
    <property type="nucleotide sequence ID" value="NZ_JAMFMA010000003.1"/>
</dbReference>
<comment type="caution">
    <text evidence="3">The sequence shown here is derived from an EMBL/GenBank/DDBJ whole genome shotgun (WGS) entry which is preliminary data.</text>
</comment>
<name>A0ABT0PUP2_9FLAO</name>
<evidence type="ECO:0000259" key="2">
    <source>
        <dbReference type="Pfam" id="PF16472"/>
    </source>
</evidence>
<dbReference type="Pfam" id="PF07676">
    <property type="entry name" value="PD40"/>
    <property type="match status" value="1"/>
</dbReference>
<dbReference type="Pfam" id="PF16472">
    <property type="entry name" value="DUF5050"/>
    <property type="match status" value="1"/>
</dbReference>
<dbReference type="Proteomes" id="UP001203607">
    <property type="component" value="Unassembled WGS sequence"/>
</dbReference>
<organism evidence="3 4">
    <name type="scientific">Flagellimonas spongiicola</name>
    <dbReference type="NCBI Taxonomy" id="2942208"/>
    <lineage>
        <taxon>Bacteria</taxon>
        <taxon>Pseudomonadati</taxon>
        <taxon>Bacteroidota</taxon>
        <taxon>Flavobacteriia</taxon>
        <taxon>Flavobacteriales</taxon>
        <taxon>Flavobacteriaceae</taxon>
        <taxon>Flagellimonas</taxon>
    </lineage>
</organism>
<dbReference type="Gene3D" id="2.120.10.30">
    <property type="entry name" value="TolB, C-terminal domain"/>
    <property type="match status" value="2"/>
</dbReference>
<gene>
    <name evidence="3" type="ORF">M3P19_12970</name>
</gene>
<evidence type="ECO:0000313" key="4">
    <source>
        <dbReference type="Proteomes" id="UP001203607"/>
    </source>
</evidence>
<proteinExistence type="inferred from homology"/>
<sequence>MFNTFQIARSKHKQISVQFHLLICVLLVGIASCKQHKTEQPSEIAVKSSDSLVYDTAPRWQNDHTLLFYTYRHDPEGAELYTINTDKTALTRLTDTYHNEWWSDTVLGEDIIYVSSDFGKSERFGGSEIFSLKKDGTFTQLTKSVDTTAFNTSPRVSPDGKQLLYCSNCIGKAVNSDIILMQSDGKNPVNLSKNPAADKLACWSPDGTKILYQSNRTGSYNLYLMDLKNEELTQLTDNSFNDIQADWSSDDTIAFASDRDGDFELFTMASDGTNQTQITFNEVRDVLPSWSPNGTMIAFSSYRFGEKDKGDIFLINPDGTKEARLTDR</sequence>
<dbReference type="SUPFAM" id="SSF82171">
    <property type="entry name" value="DPP6 N-terminal domain-like"/>
    <property type="match status" value="1"/>
</dbReference>
<keyword evidence="4" id="KW-1185">Reference proteome</keyword>
<dbReference type="InterPro" id="IPR011042">
    <property type="entry name" value="6-blade_b-propeller_TolB-like"/>
</dbReference>
<dbReference type="EMBL" id="JAMFMA010000003">
    <property type="protein sequence ID" value="MCL6274926.1"/>
    <property type="molecule type" value="Genomic_DNA"/>
</dbReference>
<dbReference type="PANTHER" id="PTHR36842">
    <property type="entry name" value="PROTEIN TOLB HOMOLOG"/>
    <property type="match status" value="1"/>
</dbReference>
<dbReference type="InterPro" id="IPR032485">
    <property type="entry name" value="LRP1-like_beta_prop"/>
</dbReference>
<protein>
    <submittedName>
        <fullName evidence="3">DUF5050 domain-containing protein</fullName>
    </submittedName>
</protein>
<feature type="domain" description="Prolow-density lipoprotein receptor-related protein 1-like beta-propeller" evidence="2">
    <location>
        <begin position="65"/>
        <end position="244"/>
    </location>
</feature>